<dbReference type="SUPFAM" id="SSF51735">
    <property type="entry name" value="NAD(P)-binding Rossmann-fold domains"/>
    <property type="match status" value="1"/>
</dbReference>
<feature type="domain" description="NAD-dependent epimerase/dehydratase" evidence="1">
    <location>
        <begin position="4"/>
        <end position="278"/>
    </location>
</feature>
<keyword evidence="3" id="KW-1185">Reference proteome</keyword>
<dbReference type="InterPro" id="IPR050177">
    <property type="entry name" value="Lipid_A_modif_metabolic_enz"/>
</dbReference>
<evidence type="ECO:0000313" key="3">
    <source>
        <dbReference type="Proteomes" id="UP000732399"/>
    </source>
</evidence>
<reference evidence="2 3" key="1">
    <citation type="submission" date="2020-03" db="EMBL/GenBank/DDBJ databases">
        <authorList>
            <person name="Wang L."/>
            <person name="He N."/>
            <person name="Li Y."/>
            <person name="Fang Y."/>
            <person name="Zhang F."/>
        </authorList>
    </citation>
    <scope>NUCLEOTIDE SEQUENCE [LARGE SCALE GENOMIC DNA]</scope>
    <source>
        <strain evidence="2 3">36D10-4-7</strain>
    </source>
</reference>
<dbReference type="EMBL" id="JAAVJH010000004">
    <property type="protein sequence ID" value="NJR78707.1"/>
    <property type="molecule type" value="Genomic_DNA"/>
</dbReference>
<accession>A0ABX1CSE9</accession>
<name>A0ABX1CSE9_9SPHN</name>
<gene>
    <name evidence="2" type="ORF">HBH26_08920</name>
</gene>
<evidence type="ECO:0000259" key="1">
    <source>
        <dbReference type="Pfam" id="PF01370"/>
    </source>
</evidence>
<organism evidence="2 3">
    <name type="scientific">Sphingomonas corticis</name>
    <dbReference type="NCBI Taxonomy" id="2722791"/>
    <lineage>
        <taxon>Bacteria</taxon>
        <taxon>Pseudomonadati</taxon>
        <taxon>Pseudomonadota</taxon>
        <taxon>Alphaproteobacteria</taxon>
        <taxon>Sphingomonadales</taxon>
        <taxon>Sphingomonadaceae</taxon>
        <taxon>Sphingomonas</taxon>
    </lineage>
</organism>
<dbReference type="RefSeq" id="WP_168134229.1">
    <property type="nucleotide sequence ID" value="NZ_JAAVJH010000004.1"/>
</dbReference>
<comment type="caution">
    <text evidence="2">The sequence shown here is derived from an EMBL/GenBank/DDBJ whole genome shotgun (WGS) entry which is preliminary data.</text>
</comment>
<dbReference type="Proteomes" id="UP000732399">
    <property type="component" value="Unassembled WGS sequence"/>
</dbReference>
<protein>
    <submittedName>
        <fullName evidence="2">NAD-dependent epimerase/dehydratase family protein</fullName>
    </submittedName>
</protein>
<evidence type="ECO:0000313" key="2">
    <source>
        <dbReference type="EMBL" id="NJR78707.1"/>
    </source>
</evidence>
<dbReference type="InterPro" id="IPR001509">
    <property type="entry name" value="Epimerase_deHydtase"/>
</dbReference>
<dbReference type="InterPro" id="IPR036291">
    <property type="entry name" value="NAD(P)-bd_dom_sf"/>
</dbReference>
<proteinExistence type="predicted"/>
<dbReference type="Gene3D" id="3.40.50.720">
    <property type="entry name" value="NAD(P)-binding Rossmann-like Domain"/>
    <property type="match status" value="1"/>
</dbReference>
<dbReference type="Gene3D" id="3.90.25.10">
    <property type="entry name" value="UDP-galactose 4-epimerase, domain 1"/>
    <property type="match status" value="1"/>
</dbReference>
<dbReference type="Pfam" id="PF01370">
    <property type="entry name" value="Epimerase"/>
    <property type="match status" value="1"/>
</dbReference>
<dbReference type="PANTHER" id="PTHR43245:SF13">
    <property type="entry name" value="UDP-D-APIOSE_UDP-D-XYLOSE SYNTHASE 2"/>
    <property type="match status" value="1"/>
</dbReference>
<dbReference type="PANTHER" id="PTHR43245">
    <property type="entry name" value="BIFUNCTIONAL POLYMYXIN RESISTANCE PROTEIN ARNA"/>
    <property type="match status" value="1"/>
</dbReference>
<sequence>MKQVLVTGGCGFVGRHLVAKLAAEGGWTIWIVDDLSTGKAPADWEVPRLVPAGEDGGVALYRVDGFDAEVRFVHADFIAVAQAELGMTPSLGLPRLPAFAEVYHLASVVGGRNVIDNDPLAVGIDLAIDSTFFLWSAKVARPDRILYASSSAAYPIDLQEAGESRALREEDISFDKRLGLPDYTYGWSKLTGEYLGRIAHEKYGLSVGVVRPFSGYGEDQDIVYPFPAIALRVAARHDPVRVYGSGYQTRDFVHIDDACDACLLVCRGVSDGRAFNIGTGEATRFLDLAASMVRVAGYRADVLGTEGKPVGVAERYCDPTRIVTELGWRQTIPLDDGIARALAYAEGRLARGVMPEVL</sequence>